<feature type="non-terminal residue" evidence="1">
    <location>
        <position position="1"/>
    </location>
</feature>
<dbReference type="EMBL" id="QNUK01000435">
    <property type="protein sequence ID" value="KAF5893445.1"/>
    <property type="molecule type" value="Genomic_DNA"/>
</dbReference>
<comment type="caution">
    <text evidence="1">The sequence shown here is derived from an EMBL/GenBank/DDBJ whole genome shotgun (WGS) entry which is preliminary data.</text>
</comment>
<evidence type="ECO:0000313" key="2">
    <source>
        <dbReference type="Proteomes" id="UP000727407"/>
    </source>
</evidence>
<reference evidence="1" key="1">
    <citation type="submission" date="2020-07" db="EMBL/GenBank/DDBJ databases">
        <title>Clarias magur genome sequencing, assembly and annotation.</title>
        <authorList>
            <person name="Kushwaha B."/>
            <person name="Kumar R."/>
            <person name="Das P."/>
            <person name="Joshi C.G."/>
            <person name="Kumar D."/>
            <person name="Nagpure N.S."/>
            <person name="Pandey M."/>
            <person name="Agarwal S."/>
            <person name="Srivastava S."/>
            <person name="Singh M."/>
            <person name="Sahoo L."/>
            <person name="Jayasankar P."/>
            <person name="Meher P.K."/>
            <person name="Koringa P.G."/>
            <person name="Iquebal M.A."/>
            <person name="Das S.P."/>
            <person name="Bit A."/>
            <person name="Patnaik S."/>
            <person name="Patel N."/>
            <person name="Shah T.M."/>
            <person name="Hinsu A."/>
            <person name="Jena J.K."/>
        </authorList>
    </citation>
    <scope>NUCLEOTIDE SEQUENCE</scope>
    <source>
        <strain evidence="1">CIFAMagur01</strain>
        <tissue evidence="1">Testis</tissue>
    </source>
</reference>
<keyword evidence="2" id="KW-1185">Reference proteome</keyword>
<accession>A0A8J4XBZ6</accession>
<evidence type="ECO:0000313" key="1">
    <source>
        <dbReference type="EMBL" id="KAF5893445.1"/>
    </source>
</evidence>
<dbReference type="Proteomes" id="UP000727407">
    <property type="component" value="Unassembled WGS sequence"/>
</dbReference>
<gene>
    <name evidence="1" type="ORF">DAT39_016855</name>
</gene>
<dbReference type="AlphaFoldDB" id="A0A8J4XBZ6"/>
<proteinExistence type="predicted"/>
<protein>
    <submittedName>
        <fullName evidence="1">Uncharacterized protein</fullName>
    </submittedName>
</protein>
<organism evidence="1 2">
    <name type="scientific">Clarias magur</name>
    <name type="common">Asian catfish</name>
    <name type="synonym">Macropteronotus magur</name>
    <dbReference type="NCBI Taxonomy" id="1594786"/>
    <lineage>
        <taxon>Eukaryota</taxon>
        <taxon>Metazoa</taxon>
        <taxon>Chordata</taxon>
        <taxon>Craniata</taxon>
        <taxon>Vertebrata</taxon>
        <taxon>Euteleostomi</taxon>
        <taxon>Actinopterygii</taxon>
        <taxon>Neopterygii</taxon>
        <taxon>Teleostei</taxon>
        <taxon>Ostariophysi</taxon>
        <taxon>Siluriformes</taxon>
        <taxon>Clariidae</taxon>
        <taxon>Clarias</taxon>
    </lineage>
</organism>
<name>A0A8J4XBZ6_CLAMG</name>
<sequence>KCFVSTADRNNAFPLIISPVAGSNVTSNPITKEVDVQLSEPMWTAPPAPDCQD</sequence>